<keyword evidence="4" id="KW-0812">Transmembrane</keyword>
<dbReference type="InterPro" id="IPR012854">
    <property type="entry name" value="Cu_amine_oxidase-like_N"/>
</dbReference>
<dbReference type="Pfam" id="PF07833">
    <property type="entry name" value="Cu_amine_oxidN1"/>
    <property type="match status" value="1"/>
</dbReference>
<dbReference type="FunFam" id="3.40.630.40:FF:000005">
    <property type="entry name" value="N-acetylmuramoyl-L-alanine amidase (AmiA)"/>
    <property type="match status" value="1"/>
</dbReference>
<evidence type="ECO:0000313" key="6">
    <source>
        <dbReference type="EMBL" id="PIP19541.1"/>
    </source>
</evidence>
<protein>
    <recommendedName>
        <fullName evidence="2">N-acetylmuramoyl-L-alanine amidase</fullName>
        <ecNumber evidence="2">3.5.1.28</ecNumber>
    </recommendedName>
</protein>
<evidence type="ECO:0000259" key="5">
    <source>
        <dbReference type="SMART" id="SM00646"/>
    </source>
</evidence>
<keyword evidence="4" id="KW-0472">Membrane</keyword>
<comment type="catalytic activity">
    <reaction evidence="1">
        <text>Hydrolyzes the link between N-acetylmuramoyl residues and L-amino acid residues in certain cell-wall glycopeptides.</text>
        <dbReference type="EC" id="3.5.1.28"/>
    </reaction>
</comment>
<dbReference type="InterPro" id="IPR002508">
    <property type="entry name" value="MurNAc-LAA_cat"/>
</dbReference>
<gene>
    <name evidence="6" type="ORF">COX41_02335</name>
</gene>
<evidence type="ECO:0000256" key="2">
    <source>
        <dbReference type="ARBA" id="ARBA00011901"/>
    </source>
</evidence>
<dbReference type="PANTHER" id="PTHR30404">
    <property type="entry name" value="N-ACETYLMURAMOYL-L-ALANINE AMIDASE"/>
    <property type="match status" value="1"/>
</dbReference>
<dbReference type="SUPFAM" id="SSF53187">
    <property type="entry name" value="Zn-dependent exopeptidases"/>
    <property type="match status" value="1"/>
</dbReference>
<comment type="caution">
    <text evidence="6">The sequence shown here is derived from an EMBL/GenBank/DDBJ whole genome shotgun (WGS) entry which is preliminary data.</text>
</comment>
<dbReference type="EC" id="3.5.1.28" evidence="2"/>
<name>A0A2G9YM20_9BACT</name>
<dbReference type="GO" id="GO:0009253">
    <property type="term" value="P:peptidoglycan catabolic process"/>
    <property type="evidence" value="ECO:0007669"/>
    <property type="project" value="InterPro"/>
</dbReference>
<dbReference type="EMBL" id="PCRK01000050">
    <property type="protein sequence ID" value="PIP19541.1"/>
    <property type="molecule type" value="Genomic_DNA"/>
</dbReference>
<dbReference type="CDD" id="cd02696">
    <property type="entry name" value="MurNAc-LAA"/>
    <property type="match status" value="1"/>
</dbReference>
<dbReference type="InterPro" id="IPR036582">
    <property type="entry name" value="Mao_N_sf"/>
</dbReference>
<dbReference type="PANTHER" id="PTHR30404:SF0">
    <property type="entry name" value="N-ACETYLMURAMOYL-L-ALANINE AMIDASE AMIC"/>
    <property type="match status" value="1"/>
</dbReference>
<dbReference type="Pfam" id="PF01520">
    <property type="entry name" value="Amidase_3"/>
    <property type="match status" value="1"/>
</dbReference>
<evidence type="ECO:0000256" key="4">
    <source>
        <dbReference type="SAM" id="Phobius"/>
    </source>
</evidence>
<keyword evidence="3" id="KW-0378">Hydrolase</keyword>
<dbReference type="Proteomes" id="UP000231292">
    <property type="component" value="Unassembled WGS sequence"/>
</dbReference>
<accession>A0A2G9YM20</accession>
<evidence type="ECO:0000256" key="3">
    <source>
        <dbReference type="ARBA" id="ARBA00022801"/>
    </source>
</evidence>
<dbReference type="Gene3D" id="3.40.630.40">
    <property type="entry name" value="Zn-dependent exopeptidases"/>
    <property type="match status" value="1"/>
</dbReference>
<dbReference type="SMART" id="SM00646">
    <property type="entry name" value="Ami_3"/>
    <property type="match status" value="1"/>
</dbReference>
<dbReference type="PROSITE" id="PS51257">
    <property type="entry name" value="PROKAR_LIPOPROTEIN"/>
    <property type="match status" value="1"/>
</dbReference>
<keyword evidence="4" id="KW-1133">Transmembrane helix</keyword>
<evidence type="ECO:0000256" key="1">
    <source>
        <dbReference type="ARBA" id="ARBA00001561"/>
    </source>
</evidence>
<sequence length="371" mass="41237">MKMIKIKKLSKLIIYCYMLSAICYMLSGCVTIPVKEPLRVYSLNGTIYYALAPLCDLRGISLKYDTFSRTANLFKDSHSITLKVGDNLILVDQRAILLNHPVDIYQGAVVVPGQFKEQTLDILFKSAKITAMRRTGPLSLVIKKVVIDAGHGGNDPGAIGRRGVREKDVNLDIAKRLANRLRAEGVQVVMTRSSDKFIPLETRVHITNNSKADLFISIHSNANRTRSLHGFEVYYVSTSVSDSKRAAYSAKNTYLNLDSSCFASQSQDLKAILWDMLYTYNRAESIELSRAICRSADDNLAVMVIGVKNARYQVLCGAQIPAVLVEVGFLSNQNEEQMLKSSDYREKLSQSIMEGIRNYARGSLNKGEGAG</sequence>
<proteinExistence type="predicted"/>
<reference evidence="6 7" key="1">
    <citation type="submission" date="2017-09" db="EMBL/GenBank/DDBJ databases">
        <title>Depth-based differentiation of microbial function through sediment-hosted aquifers and enrichment of novel symbionts in the deep terrestrial subsurface.</title>
        <authorList>
            <person name="Probst A.J."/>
            <person name="Ladd B."/>
            <person name="Jarett J.K."/>
            <person name="Geller-Mcgrath D.E."/>
            <person name="Sieber C.M."/>
            <person name="Emerson J.B."/>
            <person name="Anantharaman K."/>
            <person name="Thomas B.C."/>
            <person name="Malmstrom R."/>
            <person name="Stieglmeier M."/>
            <person name="Klingl A."/>
            <person name="Woyke T."/>
            <person name="Ryan C.M."/>
            <person name="Banfield J.F."/>
        </authorList>
    </citation>
    <scope>NUCLEOTIDE SEQUENCE [LARGE SCALE GENOMIC DNA]</scope>
    <source>
        <strain evidence="6">CG23_combo_of_CG06-09_8_20_14_all_41_10</strain>
    </source>
</reference>
<dbReference type="SUPFAM" id="SSF55383">
    <property type="entry name" value="Copper amine oxidase, domain N"/>
    <property type="match status" value="1"/>
</dbReference>
<evidence type="ECO:0000313" key="7">
    <source>
        <dbReference type="Proteomes" id="UP000231292"/>
    </source>
</evidence>
<dbReference type="Gene3D" id="3.30.457.10">
    <property type="entry name" value="Copper amine oxidase-like, N-terminal domain"/>
    <property type="match status" value="1"/>
</dbReference>
<feature type="transmembrane region" description="Helical" evidence="4">
    <location>
        <begin position="12"/>
        <end position="34"/>
    </location>
</feature>
<feature type="domain" description="MurNAc-LAA" evidence="5">
    <location>
        <begin position="204"/>
        <end position="357"/>
    </location>
</feature>
<dbReference type="AlphaFoldDB" id="A0A2G9YM20"/>
<dbReference type="GO" id="GO:0008745">
    <property type="term" value="F:N-acetylmuramoyl-L-alanine amidase activity"/>
    <property type="evidence" value="ECO:0007669"/>
    <property type="project" value="UniProtKB-EC"/>
</dbReference>
<dbReference type="InterPro" id="IPR050695">
    <property type="entry name" value="N-acetylmuramoyl_amidase_3"/>
</dbReference>
<organism evidence="6 7">
    <name type="scientific">Candidatus Sherwoodlollariibacterium unditelluris</name>
    <dbReference type="NCBI Taxonomy" id="1974757"/>
    <lineage>
        <taxon>Bacteria</taxon>
        <taxon>Pseudomonadati</taxon>
        <taxon>Candidatus Omnitrophota</taxon>
        <taxon>Candidatus Sherwoodlollariibacterium</taxon>
    </lineage>
</organism>
<dbReference type="GO" id="GO:0030288">
    <property type="term" value="C:outer membrane-bounded periplasmic space"/>
    <property type="evidence" value="ECO:0007669"/>
    <property type="project" value="TreeGrafter"/>
</dbReference>